<dbReference type="InterPro" id="IPR043128">
    <property type="entry name" value="Rev_trsase/Diguanyl_cyclase"/>
</dbReference>
<evidence type="ECO:0000259" key="3">
    <source>
        <dbReference type="PROSITE" id="PS50887"/>
    </source>
</evidence>
<feature type="transmembrane region" description="Helical" evidence="1">
    <location>
        <begin position="390"/>
        <end position="413"/>
    </location>
</feature>
<dbReference type="InterPro" id="IPR035919">
    <property type="entry name" value="EAL_sf"/>
</dbReference>
<dbReference type="SUPFAM" id="SSF141868">
    <property type="entry name" value="EAL domain-like"/>
    <property type="match status" value="1"/>
</dbReference>
<dbReference type="Gene3D" id="3.20.20.450">
    <property type="entry name" value="EAL domain"/>
    <property type="match status" value="1"/>
</dbReference>
<dbReference type="InterPro" id="IPR001633">
    <property type="entry name" value="EAL_dom"/>
</dbReference>
<keyword evidence="1" id="KW-0812">Transmembrane</keyword>
<dbReference type="PROSITE" id="PS50887">
    <property type="entry name" value="GGDEF"/>
    <property type="match status" value="1"/>
</dbReference>
<name>A0AAC9W592_EUBLI</name>
<dbReference type="KEGG" id="elim:B2M23_19655"/>
<feature type="domain" description="GGDEF" evidence="3">
    <location>
        <begin position="610"/>
        <end position="745"/>
    </location>
</feature>
<evidence type="ECO:0000313" key="5">
    <source>
        <dbReference type="Proteomes" id="UP000192391"/>
    </source>
</evidence>
<proteinExistence type="predicted"/>
<dbReference type="Gene3D" id="3.30.450.20">
    <property type="entry name" value="PAS domain"/>
    <property type="match status" value="1"/>
</dbReference>
<dbReference type="Pfam" id="PF00563">
    <property type="entry name" value="EAL"/>
    <property type="match status" value="1"/>
</dbReference>
<dbReference type="CDD" id="cd01948">
    <property type="entry name" value="EAL"/>
    <property type="match status" value="1"/>
</dbReference>
<dbReference type="CDD" id="cd18773">
    <property type="entry name" value="PDC1_HK_sensor"/>
    <property type="match status" value="1"/>
</dbReference>
<feature type="domain" description="EAL" evidence="2">
    <location>
        <begin position="754"/>
        <end position="1001"/>
    </location>
</feature>
<dbReference type="CDD" id="cd01949">
    <property type="entry name" value="GGDEF"/>
    <property type="match status" value="1"/>
</dbReference>
<reference evidence="5" key="1">
    <citation type="journal article" date="2017" name="Sci. Rep.">
        <title>Determination of the Genome and Primary Transcriptome of Syngas Fermenting Eubacterium limosum ATCC 8486.</title>
        <authorList>
            <person name="Song Y."/>
            <person name="Shin J."/>
            <person name="Jeong Y."/>
            <person name="Jin S."/>
            <person name="Lee J.K."/>
            <person name="Kim D.R."/>
            <person name="Kim S.C."/>
            <person name="Cho S."/>
            <person name="Cho B.K."/>
        </authorList>
    </citation>
    <scope>NUCLEOTIDE SEQUENCE [LARGE SCALE GENOMIC DNA]</scope>
    <source>
        <strain evidence="5">ATCC 8486</strain>
    </source>
</reference>
<dbReference type="PROSITE" id="PS50883">
    <property type="entry name" value="EAL"/>
    <property type="match status" value="1"/>
</dbReference>
<organism evidence="4 5">
    <name type="scientific">Eubacterium limosum</name>
    <dbReference type="NCBI Taxonomy" id="1736"/>
    <lineage>
        <taxon>Bacteria</taxon>
        <taxon>Bacillati</taxon>
        <taxon>Bacillota</taxon>
        <taxon>Clostridia</taxon>
        <taxon>Eubacteriales</taxon>
        <taxon>Eubacteriaceae</taxon>
        <taxon>Eubacterium</taxon>
    </lineage>
</organism>
<dbReference type="Pfam" id="PF00990">
    <property type="entry name" value="GGDEF"/>
    <property type="match status" value="1"/>
</dbReference>
<keyword evidence="1" id="KW-1133">Transmembrane helix</keyword>
<evidence type="ECO:0000256" key="1">
    <source>
        <dbReference type="SAM" id="Phobius"/>
    </source>
</evidence>
<evidence type="ECO:0000313" key="4">
    <source>
        <dbReference type="EMBL" id="ARD67618.1"/>
    </source>
</evidence>
<dbReference type="SUPFAM" id="SSF55073">
    <property type="entry name" value="Nucleotide cyclase"/>
    <property type="match status" value="1"/>
</dbReference>
<dbReference type="PANTHER" id="PTHR33121:SF70">
    <property type="entry name" value="SIGNALING PROTEIN YKOW"/>
    <property type="match status" value="1"/>
</dbReference>
<dbReference type="InterPro" id="IPR029787">
    <property type="entry name" value="Nucleotide_cyclase"/>
</dbReference>
<accession>A0AAC9W592</accession>
<dbReference type="Gene3D" id="3.30.70.270">
    <property type="match status" value="1"/>
</dbReference>
<dbReference type="Proteomes" id="UP000192391">
    <property type="component" value="Chromosome"/>
</dbReference>
<dbReference type="AlphaFoldDB" id="A0AAC9W592"/>
<dbReference type="GO" id="GO:0071111">
    <property type="term" value="F:cyclic-guanylate-specific phosphodiesterase activity"/>
    <property type="evidence" value="ECO:0007669"/>
    <property type="project" value="InterPro"/>
</dbReference>
<dbReference type="InterPro" id="IPR050706">
    <property type="entry name" value="Cyclic-di-GMP_PDE-like"/>
</dbReference>
<dbReference type="EMBL" id="CP019962">
    <property type="protein sequence ID" value="ARD67618.1"/>
    <property type="molecule type" value="Genomic_DNA"/>
</dbReference>
<dbReference type="SMART" id="SM00267">
    <property type="entry name" value="GGDEF"/>
    <property type="match status" value="1"/>
</dbReference>
<dbReference type="PANTHER" id="PTHR33121">
    <property type="entry name" value="CYCLIC DI-GMP PHOSPHODIESTERASE PDEF"/>
    <property type="match status" value="1"/>
</dbReference>
<dbReference type="SMART" id="SM00052">
    <property type="entry name" value="EAL"/>
    <property type="match status" value="1"/>
</dbReference>
<keyword evidence="1" id="KW-0472">Membrane</keyword>
<feature type="transmembrane region" description="Helical" evidence="1">
    <location>
        <begin position="22"/>
        <end position="43"/>
    </location>
</feature>
<evidence type="ECO:0000259" key="2">
    <source>
        <dbReference type="PROSITE" id="PS50883"/>
    </source>
</evidence>
<sequence>MRCSMAKHKFLDWGNRSIIRKIFTPMIIVMVIQAILFSFVILWGGTIEQLNNNALDILNERVINRKNYLENEMIQRWSNVDESVKSINSTVEKVLKEKNASVQDLGTNAALPEAVISSNTQNLIYLIRKNFVTGAFIILTGNDTNYELEPGQSVQKTSLYIRDSDPGSDVVDNSDLSLERAPVDVTKATNVTMATGWAPLLNFSGDDPDASAFYYKPLKAAAENPDFAYSDLAYWSRPFKLNSDESDVITYSVPLRTENGTIYGVLGVEVSADYLQKILPNTELDSNKNASYLLAVDANQDGSFQNVVTTGTAYKRLAGNADHTTFEDDPYYKNIYGIKKNERITEDALGAVQYLNLYNSNTPFSGDKWALVGVTTNKNLFAFSDMVMRMVMIALSISLAIGLIGILLAGIHFTKPITTLVQQVKKSNPRMPVNLDKTNITEIDELAGAIETLSQDVASSASKLSRIIAIAGIPIAAFEINKVTEEVYCTDSFFKMLNLSHVKEASDGLNKENFESIMLGLKILNQDFDPQTNVTVIEIMDQNKQSKWIEIKLVEDDVNILGVIRDVTIETLERLKIEHERDYDILTNLLNRRAFYAALNERFGTPERLKTAAVLMLDLDNLKYINDTYGHDFGDEYIRSTANILKQFASPNAIFARISGDEFYALIYGYDSKDQIRPIISEIRQRLLNTAFPLLNDPDLKIRASGGVAWYPDDSCSYEALLKYADFAMYQIKNSVKGEFCEFDSKSYSENAYLLENKEELNKFIDGNLVDYHFQPIVDIRDGQIIGYEALMRSRLSTLKTPMEILALAKSQSKLHQIEWLTWFNSLKALKENQEAFGGARMFINSISNQLLSSDEMEELEQLYQPILGQVVVELTEEERTNESFTRKKQRYIRNWGAGLALDDFGTGYNSDANLLFMTPDYVKIDMSIVQNIDEDINRQKLLQNLVTYFKERKIKIIAEGVETVNELHALIRFGVDYVQGFYLGRPDIQPQKLTDEQVAEILRLNAEVRNEV</sequence>
<gene>
    <name evidence="4" type="ORF">B2M23_19655</name>
</gene>
<dbReference type="InterPro" id="IPR000160">
    <property type="entry name" value="GGDEF_dom"/>
</dbReference>
<protein>
    <submittedName>
        <fullName evidence="4">Diguanylate phosphodiesterase</fullName>
    </submittedName>
</protein>
<dbReference type="NCBIfam" id="TIGR00254">
    <property type="entry name" value="GGDEF"/>
    <property type="match status" value="1"/>
</dbReference>